<dbReference type="OrthoDB" id="9814204at2"/>
<name>A0A7K0BZV1_9ACTN</name>
<dbReference type="Gene3D" id="3.40.710.10">
    <property type="entry name" value="DD-peptidase/beta-lactamase superfamily"/>
    <property type="match status" value="1"/>
</dbReference>
<dbReference type="AlphaFoldDB" id="A0A7K0BZV1"/>
<dbReference type="SUPFAM" id="SSF56601">
    <property type="entry name" value="beta-lactamase/transpeptidase-like"/>
    <property type="match status" value="1"/>
</dbReference>
<feature type="signal peptide" evidence="2">
    <location>
        <begin position="1"/>
        <end position="26"/>
    </location>
</feature>
<protein>
    <recommendedName>
        <fullName evidence="3">Beta-lactamase-related domain-containing protein</fullName>
    </recommendedName>
</protein>
<keyword evidence="5" id="KW-1185">Reference proteome</keyword>
<dbReference type="Proteomes" id="UP000487268">
    <property type="component" value="Unassembled WGS sequence"/>
</dbReference>
<gene>
    <name evidence="4" type="ORF">ACRB68_47940</name>
</gene>
<dbReference type="RefSeq" id="WP_153536109.1">
    <property type="nucleotide sequence ID" value="NZ_WEGH01000003.1"/>
</dbReference>
<evidence type="ECO:0000313" key="4">
    <source>
        <dbReference type="EMBL" id="MQY06699.1"/>
    </source>
</evidence>
<evidence type="ECO:0000256" key="1">
    <source>
        <dbReference type="SAM" id="MobiDB-lite"/>
    </source>
</evidence>
<reference evidence="4 5" key="1">
    <citation type="submission" date="2019-10" db="EMBL/GenBank/DDBJ databases">
        <title>Actinomadura rubteroloni sp. nov. and Actinomadura macrotermitis sp. nov., isolated from the gut of fungus growing-termite Macrotermes natalensis.</title>
        <authorList>
            <person name="Benndorf R."/>
            <person name="Martin K."/>
            <person name="Kuefner M."/>
            <person name="De Beer W."/>
            <person name="Kaster A.-K."/>
            <person name="Vollmers J."/>
            <person name="Poulsen M."/>
            <person name="Beemelmanns C."/>
        </authorList>
    </citation>
    <scope>NUCLEOTIDE SEQUENCE [LARGE SCALE GENOMIC DNA]</scope>
    <source>
        <strain evidence="4 5">RB68</strain>
    </source>
</reference>
<comment type="caution">
    <text evidence="4">The sequence shown here is derived from an EMBL/GenBank/DDBJ whole genome shotgun (WGS) entry which is preliminary data.</text>
</comment>
<proteinExistence type="predicted"/>
<organism evidence="4 5">
    <name type="scientific">Actinomadura macrotermitis</name>
    <dbReference type="NCBI Taxonomy" id="2585200"/>
    <lineage>
        <taxon>Bacteria</taxon>
        <taxon>Bacillati</taxon>
        <taxon>Actinomycetota</taxon>
        <taxon>Actinomycetes</taxon>
        <taxon>Streptosporangiales</taxon>
        <taxon>Thermomonosporaceae</taxon>
        <taxon>Actinomadura</taxon>
    </lineage>
</organism>
<feature type="chain" id="PRO_5029446937" description="Beta-lactamase-related domain-containing protein" evidence="2">
    <location>
        <begin position="27"/>
        <end position="394"/>
    </location>
</feature>
<feature type="region of interest" description="Disordered" evidence="1">
    <location>
        <begin position="302"/>
        <end position="323"/>
    </location>
</feature>
<dbReference type="Pfam" id="PF00144">
    <property type="entry name" value="Beta-lactamase"/>
    <property type="match status" value="1"/>
</dbReference>
<sequence length="394" mass="43094">MPKRSLTAAATTALLLTAALSAPAKADDGPLPLPLLPHVPFYPTTTIAPAAHPEPLVPQARELDASYTYRGKTRTVRDFLARSSTLGYLVLRDNAIVDERYFSGYNAASRFNSWSVGKSITATAVGAAIADGRIRSVADPVTRYVPELRGTGYDGVSIRDVLHMASGHKYDETDYADPTKGSTATTIRMVLGAPLTAQAREAERERPPGTRWNYDSMNTFVLGWVVAKATGRQLSAYVQDRIWRPAGMETPMLMGHDYTGSDIGYCCYHATVRDFARFGLLYLRDGRAGGRQVIPSSWVRDSTHSTEPYLQPGHLEPDNPGSSDSAYGYGYQWWRGDGDRGDYSAVGILGQYVYVSPKDRVVIVKTSQDLNSDANMAEALPAFRAVADAVARRR</sequence>
<dbReference type="InterPro" id="IPR012338">
    <property type="entry name" value="Beta-lactam/transpept-like"/>
</dbReference>
<dbReference type="PANTHER" id="PTHR43283:SF14">
    <property type="entry name" value="BLL8153 PROTEIN"/>
    <property type="match status" value="1"/>
</dbReference>
<evidence type="ECO:0000313" key="5">
    <source>
        <dbReference type="Proteomes" id="UP000487268"/>
    </source>
</evidence>
<dbReference type="PANTHER" id="PTHR43283">
    <property type="entry name" value="BETA-LACTAMASE-RELATED"/>
    <property type="match status" value="1"/>
</dbReference>
<evidence type="ECO:0000256" key="2">
    <source>
        <dbReference type="SAM" id="SignalP"/>
    </source>
</evidence>
<dbReference type="InterPro" id="IPR050789">
    <property type="entry name" value="Diverse_Enzym_Activities"/>
</dbReference>
<evidence type="ECO:0000259" key="3">
    <source>
        <dbReference type="Pfam" id="PF00144"/>
    </source>
</evidence>
<dbReference type="InterPro" id="IPR001466">
    <property type="entry name" value="Beta-lactam-related"/>
</dbReference>
<dbReference type="EMBL" id="WEGH01000003">
    <property type="protein sequence ID" value="MQY06699.1"/>
    <property type="molecule type" value="Genomic_DNA"/>
</dbReference>
<accession>A0A7K0BZV1</accession>
<feature type="domain" description="Beta-lactamase-related" evidence="3">
    <location>
        <begin position="74"/>
        <end position="379"/>
    </location>
</feature>
<keyword evidence="2" id="KW-0732">Signal</keyword>